<dbReference type="Proteomes" id="UP000664761">
    <property type="component" value="Unassembled WGS sequence"/>
</dbReference>
<sequence>MSSVEKSDLVREAVSIFEDLESMQGAIDELENSGFDLADLSFVAGEKTVEEKLGHIYNRVEDIAAEPNVPTTTFVPNEMLSETKGALIGTPLYIAAATATGITVAAGGPLALTIGAAVAAGGAGAAIGGVLAKIVGDRHAKYLQEQIDRGGLILWVRARDEAHGRKAVKILSKYSSHDVELHGQDS</sequence>
<keyword evidence="1" id="KW-1133">Transmembrane helix</keyword>
<feature type="transmembrane region" description="Helical" evidence="1">
    <location>
        <begin position="86"/>
        <end position="106"/>
    </location>
</feature>
<comment type="caution">
    <text evidence="2">The sequence shown here is derived from an EMBL/GenBank/DDBJ whole genome shotgun (WGS) entry which is preliminary data.</text>
</comment>
<dbReference type="RefSeq" id="WP_207046975.1">
    <property type="nucleotide sequence ID" value="NZ_JAFLNC010000005.1"/>
</dbReference>
<protein>
    <recommendedName>
        <fullName evidence="4">General stress protein 17M-like domain-containing protein</fullName>
    </recommendedName>
</protein>
<keyword evidence="3" id="KW-1185">Reference proteome</keyword>
<keyword evidence="1" id="KW-0812">Transmembrane</keyword>
<evidence type="ECO:0008006" key="4">
    <source>
        <dbReference type="Google" id="ProtNLM"/>
    </source>
</evidence>
<keyword evidence="1" id="KW-0472">Membrane</keyword>
<dbReference type="EMBL" id="JAFLNC010000005">
    <property type="protein sequence ID" value="MBO0334784.1"/>
    <property type="molecule type" value="Genomic_DNA"/>
</dbReference>
<feature type="transmembrane region" description="Helical" evidence="1">
    <location>
        <begin position="112"/>
        <end position="132"/>
    </location>
</feature>
<reference evidence="2 3" key="1">
    <citation type="submission" date="2021-03" db="EMBL/GenBank/DDBJ databases">
        <title>Sneathiella sp. CAU 1612 isolated from Kang Won-do.</title>
        <authorList>
            <person name="Kim W."/>
        </authorList>
    </citation>
    <scope>NUCLEOTIDE SEQUENCE [LARGE SCALE GENOMIC DNA]</scope>
    <source>
        <strain evidence="2 3">CAU 1612</strain>
    </source>
</reference>
<proteinExistence type="predicted"/>
<evidence type="ECO:0000256" key="1">
    <source>
        <dbReference type="SAM" id="Phobius"/>
    </source>
</evidence>
<accession>A0ABS3F8E7</accession>
<name>A0ABS3F8E7_9PROT</name>
<gene>
    <name evidence="2" type="ORF">J0X12_14250</name>
</gene>
<evidence type="ECO:0000313" key="3">
    <source>
        <dbReference type="Proteomes" id="UP000664761"/>
    </source>
</evidence>
<organism evidence="2 3">
    <name type="scientific">Sneathiella sedimenti</name>
    <dbReference type="NCBI Taxonomy" id="2816034"/>
    <lineage>
        <taxon>Bacteria</taxon>
        <taxon>Pseudomonadati</taxon>
        <taxon>Pseudomonadota</taxon>
        <taxon>Alphaproteobacteria</taxon>
        <taxon>Sneathiellales</taxon>
        <taxon>Sneathiellaceae</taxon>
        <taxon>Sneathiella</taxon>
    </lineage>
</organism>
<evidence type="ECO:0000313" key="2">
    <source>
        <dbReference type="EMBL" id="MBO0334784.1"/>
    </source>
</evidence>